<keyword evidence="2" id="KW-1185">Reference proteome</keyword>
<reference evidence="1 2" key="1">
    <citation type="journal article" date="2019" name="Syst. Appl. Microbiol.">
        <title>Microvirga tunisiensis sp. nov., a root nodule symbiotic bacterium isolated from Lupinus micranthus and L. luteus grown in Northern Tunisia.</title>
        <authorList>
            <person name="Msaddak A."/>
            <person name="Rejili M."/>
            <person name="Duran D."/>
            <person name="Mars M."/>
            <person name="Palacios J.M."/>
            <person name="Ruiz-Argueso T."/>
            <person name="Rey L."/>
            <person name="Imperial J."/>
        </authorList>
    </citation>
    <scope>NUCLEOTIDE SEQUENCE [LARGE SCALE GENOMIC DNA]</scope>
    <source>
        <strain evidence="1 2">Lmie10</strain>
    </source>
</reference>
<sequence>MSDPVVWIDVARLDEAWRGDGSYYVAFGGQGGSEERVARAGERFVAGLETWMPEVCLEADGTVTFADGRHRFAWCRDHGVAAMPIAVCRECEDEARQRFGTDSRVSQAGIPS</sequence>
<evidence type="ECO:0000313" key="1">
    <source>
        <dbReference type="EMBL" id="MPR27378.1"/>
    </source>
</evidence>
<comment type="caution">
    <text evidence="1">The sequence shown here is derived from an EMBL/GenBank/DDBJ whole genome shotgun (WGS) entry which is preliminary data.</text>
</comment>
<dbReference type="Proteomes" id="UP000403266">
    <property type="component" value="Unassembled WGS sequence"/>
</dbReference>
<gene>
    <name evidence="1" type="ORF">FS320_19800</name>
</gene>
<name>A0A5N7MKK7_9HYPH</name>
<dbReference type="OrthoDB" id="8481716at2"/>
<dbReference type="RefSeq" id="WP_152713595.1">
    <property type="nucleotide sequence ID" value="NZ_VOSJ01000087.1"/>
</dbReference>
<proteinExistence type="predicted"/>
<dbReference type="EMBL" id="VOSK01000086">
    <property type="protein sequence ID" value="MPR27378.1"/>
    <property type="molecule type" value="Genomic_DNA"/>
</dbReference>
<evidence type="ECO:0000313" key="2">
    <source>
        <dbReference type="Proteomes" id="UP000403266"/>
    </source>
</evidence>
<protein>
    <submittedName>
        <fullName evidence="1">Uncharacterized protein</fullName>
    </submittedName>
</protein>
<organism evidence="1 2">
    <name type="scientific">Microvirga tunisiensis</name>
    <dbReference type="NCBI Taxonomy" id="2108360"/>
    <lineage>
        <taxon>Bacteria</taxon>
        <taxon>Pseudomonadati</taxon>
        <taxon>Pseudomonadota</taxon>
        <taxon>Alphaproteobacteria</taxon>
        <taxon>Hyphomicrobiales</taxon>
        <taxon>Methylobacteriaceae</taxon>
        <taxon>Microvirga</taxon>
    </lineage>
</organism>
<accession>A0A5N7MKK7</accession>
<dbReference type="AlphaFoldDB" id="A0A5N7MKK7"/>